<evidence type="ECO:0000313" key="1">
    <source>
        <dbReference type="EMBL" id="KAA1114355.1"/>
    </source>
</evidence>
<evidence type="ECO:0000313" key="2">
    <source>
        <dbReference type="Proteomes" id="UP000324748"/>
    </source>
</evidence>
<reference evidence="1 2" key="1">
    <citation type="submission" date="2019-05" db="EMBL/GenBank/DDBJ databases">
        <title>Emergence of the Ug99 lineage of the wheat stem rust pathogen through somatic hybridization.</title>
        <authorList>
            <person name="Li F."/>
            <person name="Upadhyaya N.M."/>
            <person name="Sperschneider J."/>
            <person name="Matny O."/>
            <person name="Nguyen-Phuc H."/>
            <person name="Mago R."/>
            <person name="Raley C."/>
            <person name="Miller M.E."/>
            <person name="Silverstein K.A.T."/>
            <person name="Henningsen E."/>
            <person name="Hirsch C.D."/>
            <person name="Visser B."/>
            <person name="Pretorius Z.A."/>
            <person name="Steffenson B.J."/>
            <person name="Schwessinger B."/>
            <person name="Dodds P.N."/>
            <person name="Figueroa M."/>
        </authorList>
    </citation>
    <scope>NUCLEOTIDE SEQUENCE [LARGE SCALE GENOMIC DNA]</scope>
    <source>
        <strain evidence="1">21-0</strain>
    </source>
</reference>
<name>A0A5B0QMX5_PUCGR</name>
<dbReference type="EMBL" id="VSWC01000014">
    <property type="protein sequence ID" value="KAA1114355.1"/>
    <property type="molecule type" value="Genomic_DNA"/>
</dbReference>
<dbReference type="AlphaFoldDB" id="A0A5B0QMX5"/>
<accession>A0A5B0QMX5</accession>
<protein>
    <submittedName>
        <fullName evidence="1">Uncharacterized protein</fullName>
    </submittedName>
</protein>
<keyword evidence="2" id="KW-1185">Reference proteome</keyword>
<sequence length="117" mass="12874">MSESLDAYNRVANVELGYSSEPSKAQPVNYAPARVHHGILIKTCGDVQLGRRFVDYINLHQSFSITKETLRGTMYHGGDGTSSILALCSSGPGCFLLPGAMSKMLIHPYWYADLKIH</sequence>
<comment type="caution">
    <text evidence="1">The sequence shown here is derived from an EMBL/GenBank/DDBJ whole genome shotgun (WGS) entry which is preliminary data.</text>
</comment>
<dbReference type="Proteomes" id="UP000324748">
    <property type="component" value="Unassembled WGS sequence"/>
</dbReference>
<proteinExistence type="predicted"/>
<gene>
    <name evidence="1" type="ORF">PGT21_005880</name>
</gene>
<organism evidence="1 2">
    <name type="scientific">Puccinia graminis f. sp. tritici</name>
    <dbReference type="NCBI Taxonomy" id="56615"/>
    <lineage>
        <taxon>Eukaryota</taxon>
        <taxon>Fungi</taxon>
        <taxon>Dikarya</taxon>
        <taxon>Basidiomycota</taxon>
        <taxon>Pucciniomycotina</taxon>
        <taxon>Pucciniomycetes</taxon>
        <taxon>Pucciniales</taxon>
        <taxon>Pucciniaceae</taxon>
        <taxon>Puccinia</taxon>
    </lineage>
</organism>